<organism evidence="2 3">
    <name type="scientific">Gonium pectorale</name>
    <name type="common">Green alga</name>
    <dbReference type="NCBI Taxonomy" id="33097"/>
    <lineage>
        <taxon>Eukaryota</taxon>
        <taxon>Viridiplantae</taxon>
        <taxon>Chlorophyta</taxon>
        <taxon>core chlorophytes</taxon>
        <taxon>Chlorophyceae</taxon>
        <taxon>CS clade</taxon>
        <taxon>Chlamydomonadales</taxon>
        <taxon>Volvocaceae</taxon>
        <taxon>Gonium</taxon>
    </lineage>
</organism>
<dbReference type="Proteomes" id="UP000075714">
    <property type="component" value="Unassembled WGS sequence"/>
</dbReference>
<feature type="compositionally biased region" description="Basic and acidic residues" evidence="1">
    <location>
        <begin position="524"/>
        <end position="536"/>
    </location>
</feature>
<dbReference type="AlphaFoldDB" id="A0A150G4A9"/>
<feature type="compositionally biased region" description="Gly residues" evidence="1">
    <location>
        <begin position="246"/>
        <end position="265"/>
    </location>
</feature>
<feature type="region of interest" description="Disordered" evidence="1">
    <location>
        <begin position="473"/>
        <end position="536"/>
    </location>
</feature>
<feature type="region of interest" description="Disordered" evidence="1">
    <location>
        <begin position="551"/>
        <end position="570"/>
    </location>
</feature>
<gene>
    <name evidence="2" type="ORF">GPECTOR_63g42</name>
</gene>
<feature type="region of interest" description="Disordered" evidence="1">
    <location>
        <begin position="195"/>
        <end position="218"/>
    </location>
</feature>
<dbReference type="EMBL" id="LSYV01000064">
    <property type="protein sequence ID" value="KXZ44716.1"/>
    <property type="molecule type" value="Genomic_DNA"/>
</dbReference>
<feature type="compositionally biased region" description="Gly residues" evidence="1">
    <location>
        <begin position="346"/>
        <end position="357"/>
    </location>
</feature>
<evidence type="ECO:0000256" key="1">
    <source>
        <dbReference type="SAM" id="MobiDB-lite"/>
    </source>
</evidence>
<evidence type="ECO:0000313" key="3">
    <source>
        <dbReference type="Proteomes" id="UP000075714"/>
    </source>
</evidence>
<sequence>MLRYGASVGDPTSSNDVPIFVASWTLVAAGAIPRISSWVLGWSFEAGERLLSSRDVFSDAAGGGGGAGGGGPAPGPVGPSSTGANVGSAVLNSVILQEAGRTVFGAPRQDVAVIGNSTLNADGAQLTFSLVGRKGPSAAAVANASSSGPPASAPAPFAGPASAPLRVAPTGSVFFNNMHCVPLTDLVRLAQEAASRNGNTGGGSGGSSGSANATAQASSPPATTSVAVAAPLISQIPRVLEPVAGDGSGAGLGDGQGSGGGGGVVVGNASRGRPSGQGSSAAAAAADGSAAAGGDSSSSAAFFATSFTQMYLRISNIGSRRNIDLSTVQVQYWFEGPDPALNPWSGSGGDAGAGADGSSGPPSSPPFQLFCSDTTPQLRGGCSSLLWAFRPGLPGVQGARYVLALSFAPGAGALRPVNDTAGTGNASAAAPPPSSLPDGTPLLSAVEVILSIEPLRFERLDARRDYSFLDTPLLDRTESVPPGAPPPGSASAGPPGNGSITAPAPAPAPAPGSPASSTADDDEAGGRRVVLRERQPNPRIPAYVQGVIAWGSPPSPASQPVPQSRAPQTSAPLGVQLPAGSSCNSAGPAGGLSCGVSMLYCCSAADGPVVTEVPPNWQDWFRTLQSQQNLQDDIGEP</sequence>
<reference evidence="3" key="1">
    <citation type="journal article" date="2016" name="Nat. Commun.">
        <title>The Gonium pectorale genome demonstrates co-option of cell cycle regulation during the evolution of multicellularity.</title>
        <authorList>
            <person name="Hanschen E.R."/>
            <person name="Marriage T.N."/>
            <person name="Ferris P.J."/>
            <person name="Hamaji T."/>
            <person name="Toyoda A."/>
            <person name="Fujiyama A."/>
            <person name="Neme R."/>
            <person name="Noguchi H."/>
            <person name="Minakuchi Y."/>
            <person name="Suzuki M."/>
            <person name="Kawai-Toyooka H."/>
            <person name="Smith D.R."/>
            <person name="Sparks H."/>
            <person name="Anderson J."/>
            <person name="Bakaric R."/>
            <person name="Luria V."/>
            <person name="Karger A."/>
            <person name="Kirschner M.W."/>
            <person name="Durand P.M."/>
            <person name="Michod R.E."/>
            <person name="Nozaki H."/>
            <person name="Olson B.J."/>
        </authorList>
    </citation>
    <scope>NUCLEOTIDE SEQUENCE [LARGE SCALE GENOMIC DNA]</scope>
    <source>
        <strain evidence="3">NIES-2863</strain>
    </source>
</reference>
<feature type="compositionally biased region" description="Low complexity" evidence="1">
    <location>
        <begin position="266"/>
        <end position="281"/>
    </location>
</feature>
<feature type="compositionally biased region" description="Gly residues" evidence="1">
    <location>
        <begin position="62"/>
        <end position="72"/>
    </location>
</feature>
<feature type="region of interest" description="Disordered" evidence="1">
    <location>
        <begin position="245"/>
        <end position="281"/>
    </location>
</feature>
<proteinExistence type="predicted"/>
<accession>A0A150G4A9</accession>
<dbReference type="OrthoDB" id="551884at2759"/>
<feature type="region of interest" description="Disordered" evidence="1">
    <location>
        <begin position="62"/>
        <end position="81"/>
    </location>
</feature>
<feature type="compositionally biased region" description="Gly residues" evidence="1">
    <location>
        <begin position="199"/>
        <end position="208"/>
    </location>
</feature>
<dbReference type="STRING" id="33097.A0A150G4A9"/>
<evidence type="ECO:0000313" key="2">
    <source>
        <dbReference type="EMBL" id="KXZ44716.1"/>
    </source>
</evidence>
<comment type="caution">
    <text evidence="2">The sequence shown here is derived from an EMBL/GenBank/DDBJ whole genome shotgun (WGS) entry which is preliminary data.</text>
</comment>
<keyword evidence="3" id="KW-1185">Reference proteome</keyword>
<feature type="region of interest" description="Disordered" evidence="1">
    <location>
        <begin position="341"/>
        <end position="365"/>
    </location>
</feature>
<feature type="compositionally biased region" description="Low complexity" evidence="1">
    <location>
        <begin position="209"/>
        <end position="218"/>
    </location>
</feature>
<protein>
    <submittedName>
        <fullName evidence="2">Uncharacterized protein</fullName>
    </submittedName>
</protein>
<feature type="compositionally biased region" description="Low complexity" evidence="1">
    <location>
        <begin position="489"/>
        <end position="503"/>
    </location>
</feature>
<name>A0A150G4A9_GONPE</name>